<keyword evidence="2" id="KW-1185">Reference proteome</keyword>
<evidence type="ECO:0000313" key="1">
    <source>
        <dbReference type="EMBL" id="KAG0575600.1"/>
    </source>
</evidence>
<dbReference type="PANTHER" id="PTHR47317">
    <property type="entry name" value="PROTEIN LHCP TRANSLOCATION DEFECT"/>
    <property type="match status" value="1"/>
</dbReference>
<protein>
    <recommendedName>
        <fullName evidence="3">Protein LHCP TRANSLOCATION DEFECT</fullName>
    </recommendedName>
</protein>
<dbReference type="GO" id="GO:0006886">
    <property type="term" value="P:intracellular protein transport"/>
    <property type="evidence" value="ECO:0007669"/>
    <property type="project" value="InterPro"/>
</dbReference>
<organism evidence="1 2">
    <name type="scientific">Ceratodon purpureus</name>
    <name type="common">Fire moss</name>
    <name type="synonym">Dicranum purpureum</name>
    <dbReference type="NCBI Taxonomy" id="3225"/>
    <lineage>
        <taxon>Eukaryota</taxon>
        <taxon>Viridiplantae</taxon>
        <taxon>Streptophyta</taxon>
        <taxon>Embryophyta</taxon>
        <taxon>Bryophyta</taxon>
        <taxon>Bryophytina</taxon>
        <taxon>Bryopsida</taxon>
        <taxon>Dicranidae</taxon>
        <taxon>Pseudoditrichales</taxon>
        <taxon>Ditrichaceae</taxon>
        <taxon>Ceratodon</taxon>
    </lineage>
</organism>
<dbReference type="PANTHER" id="PTHR47317:SF1">
    <property type="entry name" value="PROTEIN LHCP TRANSLOCATION DEFECT"/>
    <property type="match status" value="1"/>
</dbReference>
<comment type="caution">
    <text evidence="1">The sequence shown here is derived from an EMBL/GenBank/DDBJ whole genome shotgun (WGS) entry which is preliminary data.</text>
</comment>
<dbReference type="InterPro" id="IPR044242">
    <property type="entry name" value="LTD-like"/>
</dbReference>
<dbReference type="GO" id="GO:0009570">
    <property type="term" value="C:chloroplast stroma"/>
    <property type="evidence" value="ECO:0007669"/>
    <property type="project" value="InterPro"/>
</dbReference>
<dbReference type="SUPFAM" id="SSF48403">
    <property type="entry name" value="Ankyrin repeat"/>
    <property type="match status" value="1"/>
</dbReference>
<dbReference type="EMBL" id="CM026425">
    <property type="protein sequence ID" value="KAG0575600.1"/>
    <property type="molecule type" value="Genomic_DNA"/>
</dbReference>
<reference evidence="1" key="1">
    <citation type="submission" date="2020-06" db="EMBL/GenBank/DDBJ databases">
        <title>WGS assembly of Ceratodon purpureus strain R40.</title>
        <authorList>
            <person name="Carey S.B."/>
            <person name="Jenkins J."/>
            <person name="Shu S."/>
            <person name="Lovell J.T."/>
            <person name="Sreedasyam A."/>
            <person name="Maumus F."/>
            <person name="Tiley G.P."/>
            <person name="Fernandez-Pozo N."/>
            <person name="Barry K."/>
            <person name="Chen C."/>
            <person name="Wang M."/>
            <person name="Lipzen A."/>
            <person name="Daum C."/>
            <person name="Saski C.A."/>
            <person name="Payton A.C."/>
            <person name="Mcbreen J.C."/>
            <person name="Conrad R.E."/>
            <person name="Kollar L.M."/>
            <person name="Olsson S."/>
            <person name="Huttunen S."/>
            <person name="Landis J.B."/>
            <person name="Wickett N.J."/>
            <person name="Johnson M.G."/>
            <person name="Rensing S.A."/>
            <person name="Grimwood J."/>
            <person name="Schmutz J."/>
            <person name="Mcdaniel S.F."/>
        </authorList>
    </citation>
    <scope>NUCLEOTIDE SEQUENCE</scope>
    <source>
        <strain evidence="1">R40</strain>
    </source>
</reference>
<dbReference type="GO" id="GO:0009941">
    <property type="term" value="C:chloroplast envelope"/>
    <property type="evidence" value="ECO:0007669"/>
    <property type="project" value="TreeGrafter"/>
</dbReference>
<evidence type="ECO:0008006" key="3">
    <source>
        <dbReference type="Google" id="ProtNLM"/>
    </source>
</evidence>
<dbReference type="GO" id="GO:0090391">
    <property type="term" value="P:granum assembly"/>
    <property type="evidence" value="ECO:0007669"/>
    <property type="project" value="InterPro"/>
</dbReference>
<dbReference type="InterPro" id="IPR036770">
    <property type="entry name" value="Ankyrin_rpt-contain_sf"/>
</dbReference>
<dbReference type="AlphaFoldDB" id="A0A8T0HWW2"/>
<evidence type="ECO:0000313" key="2">
    <source>
        <dbReference type="Proteomes" id="UP000822688"/>
    </source>
</evidence>
<dbReference type="Gene3D" id="1.25.40.20">
    <property type="entry name" value="Ankyrin repeat-containing domain"/>
    <property type="match status" value="1"/>
</dbReference>
<accession>A0A8T0HWW2</accession>
<gene>
    <name evidence="1" type="ORF">KC19_5G015600</name>
</gene>
<sequence>MALLQTSALSVPAAFASAEVSTAAGASTSSLRTAFLGSRGVGRLSLSRRLGVQNGSRVSAWFKFGSNGADSKEAGIYGSQKRDDFDKDDVEQYFNYMGMLATEGTYDKMNVLLDQGIPAVDILLLMASSEGDQPKVEELIDAGADGTVKNLDGKTAVDVAANDFIRELIVKSLKANA</sequence>
<proteinExistence type="predicted"/>
<name>A0A8T0HWW2_CERPU</name>
<dbReference type="Proteomes" id="UP000822688">
    <property type="component" value="Chromosome 5"/>
</dbReference>